<accession>A0A8J5CN59</accession>
<sequence>MQRCHFSDAGKRARPALHIILSVVLMRCSFPSVPPHIRFRRGCAPRRAVTKPGGVPDPRLLWWARCLTLPSSGRLTHGSLLAHSTLVTIALEAGMGYRMPLYAPRWAWSECCYDPHLSDNWKA</sequence>
<proteinExistence type="predicted"/>
<evidence type="ECO:0000313" key="2">
    <source>
        <dbReference type="Proteomes" id="UP000770661"/>
    </source>
</evidence>
<gene>
    <name evidence="1" type="ORF">GWK47_009475</name>
</gene>
<comment type="caution">
    <text evidence="1">The sequence shown here is derived from an EMBL/GenBank/DDBJ whole genome shotgun (WGS) entry which is preliminary data.</text>
</comment>
<evidence type="ECO:0000313" key="1">
    <source>
        <dbReference type="EMBL" id="KAG0716524.1"/>
    </source>
</evidence>
<reference evidence="1" key="1">
    <citation type="submission" date="2020-07" db="EMBL/GenBank/DDBJ databases">
        <title>The High-quality genome of the commercially important snow crab, Chionoecetes opilio.</title>
        <authorList>
            <person name="Jeong J.-H."/>
            <person name="Ryu S."/>
        </authorList>
    </citation>
    <scope>NUCLEOTIDE SEQUENCE</scope>
    <source>
        <strain evidence="1">MADBK_172401_WGS</strain>
        <tissue evidence="1">Digestive gland</tissue>
    </source>
</reference>
<name>A0A8J5CN59_CHIOP</name>
<dbReference type="EMBL" id="JACEEZ010018782">
    <property type="protein sequence ID" value="KAG0716524.1"/>
    <property type="molecule type" value="Genomic_DNA"/>
</dbReference>
<dbReference type="Proteomes" id="UP000770661">
    <property type="component" value="Unassembled WGS sequence"/>
</dbReference>
<protein>
    <submittedName>
        <fullName evidence="1">Uncharacterized protein</fullName>
    </submittedName>
</protein>
<organism evidence="1 2">
    <name type="scientific">Chionoecetes opilio</name>
    <name type="common">Atlantic snow crab</name>
    <name type="synonym">Cancer opilio</name>
    <dbReference type="NCBI Taxonomy" id="41210"/>
    <lineage>
        <taxon>Eukaryota</taxon>
        <taxon>Metazoa</taxon>
        <taxon>Ecdysozoa</taxon>
        <taxon>Arthropoda</taxon>
        <taxon>Crustacea</taxon>
        <taxon>Multicrustacea</taxon>
        <taxon>Malacostraca</taxon>
        <taxon>Eumalacostraca</taxon>
        <taxon>Eucarida</taxon>
        <taxon>Decapoda</taxon>
        <taxon>Pleocyemata</taxon>
        <taxon>Brachyura</taxon>
        <taxon>Eubrachyura</taxon>
        <taxon>Majoidea</taxon>
        <taxon>Majidae</taxon>
        <taxon>Chionoecetes</taxon>
    </lineage>
</organism>
<keyword evidence="2" id="KW-1185">Reference proteome</keyword>
<dbReference type="AlphaFoldDB" id="A0A8J5CN59"/>